<gene>
    <name evidence="3" type="ORF">ASPCAL06756</name>
</gene>
<feature type="compositionally biased region" description="Polar residues" evidence="1">
    <location>
        <begin position="1"/>
        <end position="12"/>
    </location>
</feature>
<protein>
    <recommendedName>
        <fullName evidence="2">Bacteriophage T5 Orf172 DNA-binding domain-containing protein</fullName>
    </recommendedName>
</protein>
<evidence type="ECO:0000313" key="4">
    <source>
        <dbReference type="Proteomes" id="UP000054771"/>
    </source>
</evidence>
<organism evidence="3 4">
    <name type="scientific">Aspergillus calidoustus</name>
    <dbReference type="NCBI Taxonomy" id="454130"/>
    <lineage>
        <taxon>Eukaryota</taxon>
        <taxon>Fungi</taxon>
        <taxon>Dikarya</taxon>
        <taxon>Ascomycota</taxon>
        <taxon>Pezizomycotina</taxon>
        <taxon>Eurotiomycetes</taxon>
        <taxon>Eurotiomycetidae</taxon>
        <taxon>Eurotiales</taxon>
        <taxon>Aspergillaceae</taxon>
        <taxon>Aspergillus</taxon>
        <taxon>Aspergillus subgen. Nidulantes</taxon>
    </lineage>
</organism>
<dbReference type="InterPro" id="IPR018306">
    <property type="entry name" value="Phage_T5_Orf172_DNA-bd"/>
</dbReference>
<dbReference type="AlphaFoldDB" id="A0A0U5G378"/>
<dbReference type="InterPro" id="IPR053006">
    <property type="entry name" value="Meiosis_regulatory"/>
</dbReference>
<evidence type="ECO:0000259" key="2">
    <source>
        <dbReference type="SMART" id="SM00974"/>
    </source>
</evidence>
<evidence type="ECO:0000256" key="1">
    <source>
        <dbReference type="SAM" id="MobiDB-lite"/>
    </source>
</evidence>
<feature type="domain" description="Bacteriophage T5 Orf172 DNA-binding" evidence="2">
    <location>
        <begin position="464"/>
        <end position="555"/>
    </location>
</feature>
<keyword evidence="4" id="KW-1185">Reference proteome</keyword>
<dbReference type="Proteomes" id="UP000054771">
    <property type="component" value="Unassembled WGS sequence"/>
</dbReference>
<dbReference type="PANTHER" id="PTHR28094">
    <property type="entry name" value="MEIOTICALLY UP-REGULATED GENE 113 PROTEIN"/>
    <property type="match status" value="1"/>
</dbReference>
<evidence type="ECO:0000313" key="3">
    <source>
        <dbReference type="EMBL" id="CEL05639.1"/>
    </source>
</evidence>
<feature type="region of interest" description="Disordered" evidence="1">
    <location>
        <begin position="50"/>
        <end position="81"/>
    </location>
</feature>
<dbReference type="PANTHER" id="PTHR28094:SF1">
    <property type="entry name" value="MEIOTICALLY UP-REGULATED GENE 113 PROTEIN"/>
    <property type="match status" value="1"/>
</dbReference>
<reference evidence="4" key="1">
    <citation type="journal article" date="2016" name="Genome Announc.">
        <title>Draft genome sequences of fungus Aspergillus calidoustus.</title>
        <authorList>
            <person name="Horn F."/>
            <person name="Linde J."/>
            <person name="Mattern D.J."/>
            <person name="Walther G."/>
            <person name="Guthke R."/>
            <person name="Scherlach K."/>
            <person name="Martin K."/>
            <person name="Brakhage A.A."/>
            <person name="Petzke L."/>
            <person name="Valiante V."/>
        </authorList>
    </citation>
    <scope>NUCLEOTIDE SEQUENCE [LARGE SCALE GENOMIC DNA]</scope>
    <source>
        <strain evidence="4">SF006504</strain>
    </source>
</reference>
<dbReference type="SMART" id="SM00974">
    <property type="entry name" value="T5orf172"/>
    <property type="match status" value="1"/>
</dbReference>
<proteinExistence type="predicted"/>
<dbReference type="OrthoDB" id="2417614at2759"/>
<dbReference type="EMBL" id="CDMC01000005">
    <property type="protein sequence ID" value="CEL05639.1"/>
    <property type="molecule type" value="Genomic_DNA"/>
</dbReference>
<accession>A0A0U5G378</accession>
<feature type="region of interest" description="Disordered" evidence="1">
    <location>
        <begin position="1"/>
        <end position="29"/>
    </location>
</feature>
<feature type="region of interest" description="Disordered" evidence="1">
    <location>
        <begin position="605"/>
        <end position="632"/>
    </location>
</feature>
<feature type="region of interest" description="Disordered" evidence="1">
    <location>
        <begin position="199"/>
        <end position="231"/>
    </location>
</feature>
<feature type="compositionally biased region" description="Polar residues" evidence="1">
    <location>
        <begin position="50"/>
        <end position="59"/>
    </location>
</feature>
<sequence length="632" mass="70105">MAKNTDLVNDQATPHVFERASTPVNSTEGSFTLEVSTPLSSTAYESRNVFSPNGSVSTDITEDYGWDSPRETPSRSLSPVSLFNKDKGSDITEPVAAIGPSGSVTSEDASDSFAFATPVDLPTRASWAPDETGGAPSATEEEIDIKNGNLVFTRIWDQCSVSGSKGSIDAQGYNKNREISLSLAIDMNFTNRRQCLNGRPRAKSSIHPLSEEATRHIKSPTPSESSLEAGSRIQVTLPDSPADKTPYIRAIKPPSGHIMISLSRILPIWTRQFLVQNQKNCVAIKKGTNTRCAGRRNLDIQAISKGLDTLSISNIAGISPVLQDLCTLMLCGTHQREARKSLASWFGDKPTNHLAEHLAEIKEWISALKLGASVQQATDTTSNAHSALVPVEKPQPCSSSDASGPITLAFSKQGVPSPIQNFEPYSPKRHACKSVSQMLREVLTAPLKKREIEKSGIIYIFWYQGNFGHLKIGHTKDLDQRLRRWEKDCGKPLDVHFPLAEDDKQPVQHIYRVEKLIHAELKEHRLQEKCSKCNATHIEWFRVSKDAAVDIVRKWTRWMRKQPYICETMEDGKTEWRLDIEERVGIMADLCTPITEPVSSITSKKHIHSISRLKPPAADHSKRKRRVASASF</sequence>
<name>A0A0U5G378_ASPCI</name>
<feature type="compositionally biased region" description="Basic residues" evidence="1">
    <location>
        <begin position="621"/>
        <end position="632"/>
    </location>
</feature>
<dbReference type="STRING" id="454130.A0A0U5G378"/>
<dbReference type="Pfam" id="PF10544">
    <property type="entry name" value="T5orf172"/>
    <property type="match status" value="1"/>
</dbReference>